<reference evidence="12 13" key="1">
    <citation type="journal article" date="2016" name="Nat. Commun.">
        <title>Thousands of microbial genomes shed light on interconnected biogeochemical processes in an aquifer system.</title>
        <authorList>
            <person name="Anantharaman K."/>
            <person name="Brown C.T."/>
            <person name="Hug L.A."/>
            <person name="Sharon I."/>
            <person name="Castelle C.J."/>
            <person name="Probst A.J."/>
            <person name="Thomas B.C."/>
            <person name="Singh A."/>
            <person name="Wilkins M.J."/>
            <person name="Karaoz U."/>
            <person name="Brodie E.L."/>
            <person name="Williams K.H."/>
            <person name="Hubbard S.S."/>
            <person name="Banfield J.F."/>
        </authorList>
    </citation>
    <scope>NUCLEOTIDE SEQUENCE [LARGE SCALE GENOMIC DNA]</scope>
</reference>
<dbReference type="GO" id="GO:0005886">
    <property type="term" value="C:plasma membrane"/>
    <property type="evidence" value="ECO:0007669"/>
    <property type="project" value="UniProtKB-SubCell"/>
</dbReference>
<dbReference type="InterPro" id="IPR028055">
    <property type="entry name" value="YidC/Oxa/ALB_C"/>
</dbReference>
<comment type="caution">
    <text evidence="12">The sequence shown here is derived from an EMBL/GenBank/DDBJ whole genome shotgun (WGS) entry which is preliminary data.</text>
</comment>
<accession>A0A1F6DAT1</accession>
<dbReference type="Proteomes" id="UP000176377">
    <property type="component" value="Unassembled WGS sequence"/>
</dbReference>
<proteinExistence type="inferred from homology"/>
<feature type="transmembrane region" description="Helical" evidence="10">
    <location>
        <begin position="96"/>
        <end position="116"/>
    </location>
</feature>
<evidence type="ECO:0000256" key="2">
    <source>
        <dbReference type="ARBA" id="ARBA00022448"/>
    </source>
</evidence>
<dbReference type="Pfam" id="PF02096">
    <property type="entry name" value="60KD_IMP"/>
    <property type="match status" value="1"/>
</dbReference>
<evidence type="ECO:0000256" key="8">
    <source>
        <dbReference type="ARBA" id="ARBA00023186"/>
    </source>
</evidence>
<comment type="subcellular location">
    <subcellularLocation>
        <location evidence="1">Cell membrane</location>
        <topology evidence="1">Multi-pass membrane protein</topology>
    </subcellularLocation>
    <subcellularLocation>
        <location evidence="9">Membrane</location>
        <topology evidence="9">Multi-pass membrane protein</topology>
    </subcellularLocation>
</comment>
<dbReference type="PANTHER" id="PTHR12428">
    <property type="entry name" value="OXA1"/>
    <property type="match status" value="1"/>
</dbReference>
<evidence type="ECO:0000256" key="4">
    <source>
        <dbReference type="ARBA" id="ARBA00022692"/>
    </source>
</evidence>
<dbReference type="AlphaFoldDB" id="A0A1F6DAT1"/>
<evidence type="ECO:0000256" key="7">
    <source>
        <dbReference type="ARBA" id="ARBA00023136"/>
    </source>
</evidence>
<dbReference type="EMBL" id="MFLA01000032">
    <property type="protein sequence ID" value="OGG58543.1"/>
    <property type="molecule type" value="Genomic_DNA"/>
</dbReference>
<sequence length="252" mass="28317">MFKHAFSAFIYDPLYNGLTYLVDIVPTHDIGIAVIILTIVVKLILFPLSRQAIRTQAAMRAIAPDVEEIKVRLKNKQEEQAREIFALYKQRGVRPFSSFLLILVQFPILFGLYWVFMKAGFPHVDASLLYSFVPFPDSVNMRFLGLIDMRGHSLLLAALTGITQYAYTRLSMGPRKPAVKEGSPSFSGDMARSFDLQARYVLPLIFTGIAYTLAAALPLYWTSSNLFMILQEIAMGRRLKEKAAKPSEGAGK</sequence>
<dbReference type="GO" id="GO:0015031">
    <property type="term" value="P:protein transport"/>
    <property type="evidence" value="ECO:0007669"/>
    <property type="project" value="UniProtKB-KW"/>
</dbReference>
<dbReference type="CDD" id="cd20070">
    <property type="entry name" value="5TM_YidC_Alb3"/>
    <property type="match status" value="1"/>
</dbReference>
<comment type="similarity">
    <text evidence="9">Belongs to the OXA1/ALB3/YidC family.</text>
</comment>
<feature type="transmembrane region" description="Helical" evidence="10">
    <location>
        <begin position="30"/>
        <end position="49"/>
    </location>
</feature>
<keyword evidence="4 9" id="KW-0812">Transmembrane</keyword>
<keyword evidence="5" id="KW-0653">Protein transport</keyword>
<dbReference type="PANTHER" id="PTHR12428:SF65">
    <property type="entry name" value="CYTOCHROME C OXIDASE ASSEMBLY PROTEIN COX18, MITOCHONDRIAL"/>
    <property type="match status" value="1"/>
</dbReference>
<evidence type="ECO:0000313" key="13">
    <source>
        <dbReference type="Proteomes" id="UP000176377"/>
    </source>
</evidence>
<evidence type="ECO:0000256" key="6">
    <source>
        <dbReference type="ARBA" id="ARBA00022989"/>
    </source>
</evidence>
<feature type="transmembrane region" description="Helical" evidence="10">
    <location>
        <begin position="149"/>
        <end position="167"/>
    </location>
</feature>
<keyword evidence="8" id="KW-0143">Chaperone</keyword>
<dbReference type="InterPro" id="IPR047196">
    <property type="entry name" value="YidC_ALB_C"/>
</dbReference>
<evidence type="ECO:0000256" key="9">
    <source>
        <dbReference type="RuleBase" id="RU003945"/>
    </source>
</evidence>
<evidence type="ECO:0000256" key="5">
    <source>
        <dbReference type="ARBA" id="ARBA00022927"/>
    </source>
</evidence>
<evidence type="ECO:0000256" key="10">
    <source>
        <dbReference type="SAM" id="Phobius"/>
    </source>
</evidence>
<evidence type="ECO:0000256" key="1">
    <source>
        <dbReference type="ARBA" id="ARBA00004651"/>
    </source>
</evidence>
<name>A0A1F6DAT1_9BACT</name>
<gene>
    <name evidence="12" type="ORF">A2765_02335</name>
</gene>
<evidence type="ECO:0000313" key="12">
    <source>
        <dbReference type="EMBL" id="OGG58543.1"/>
    </source>
</evidence>
<feature type="domain" description="Membrane insertase YidC/Oxa/ALB C-terminal" evidence="11">
    <location>
        <begin position="31"/>
        <end position="235"/>
    </location>
</feature>
<dbReference type="InterPro" id="IPR001708">
    <property type="entry name" value="YidC/ALB3/OXA1/COX18"/>
</dbReference>
<keyword evidence="7 10" id="KW-0472">Membrane</keyword>
<dbReference type="NCBIfam" id="TIGR03592">
    <property type="entry name" value="yidC_oxa1_cterm"/>
    <property type="match status" value="1"/>
</dbReference>
<feature type="transmembrane region" description="Helical" evidence="10">
    <location>
        <begin position="200"/>
        <end position="221"/>
    </location>
</feature>
<keyword evidence="6 10" id="KW-1133">Transmembrane helix</keyword>
<evidence type="ECO:0000256" key="3">
    <source>
        <dbReference type="ARBA" id="ARBA00022475"/>
    </source>
</evidence>
<evidence type="ECO:0000259" key="11">
    <source>
        <dbReference type="Pfam" id="PF02096"/>
    </source>
</evidence>
<organism evidence="12 13">
    <name type="scientific">Candidatus Kaiserbacteria bacterium RIFCSPHIGHO2_01_FULL_56_24</name>
    <dbReference type="NCBI Taxonomy" id="1798487"/>
    <lineage>
        <taxon>Bacteria</taxon>
        <taxon>Candidatus Kaiseribacteriota</taxon>
    </lineage>
</organism>
<keyword evidence="3" id="KW-1003">Cell membrane</keyword>
<dbReference type="GO" id="GO:0051205">
    <property type="term" value="P:protein insertion into membrane"/>
    <property type="evidence" value="ECO:0007669"/>
    <property type="project" value="TreeGrafter"/>
</dbReference>
<dbReference type="GO" id="GO:0032977">
    <property type="term" value="F:membrane insertase activity"/>
    <property type="evidence" value="ECO:0007669"/>
    <property type="project" value="InterPro"/>
</dbReference>
<keyword evidence="2" id="KW-0813">Transport</keyword>
<protein>
    <recommendedName>
        <fullName evidence="11">Membrane insertase YidC/Oxa/ALB C-terminal domain-containing protein</fullName>
    </recommendedName>
</protein>